<feature type="domain" description="Transglutaminase-like" evidence="1">
    <location>
        <begin position="158"/>
        <end position="222"/>
    </location>
</feature>
<reference evidence="2 3" key="1">
    <citation type="submission" date="2024-05" db="EMBL/GenBank/DDBJ databases">
        <title>Burkholderia sp. Nov. a novel bacteria isolated from rhizosphere soil of Camellia sinensis.</title>
        <authorList>
            <person name="Dong Y."/>
        </authorList>
    </citation>
    <scope>NUCLEOTIDE SEQUENCE [LARGE SCALE GENOMIC DNA]</scope>
    <source>
        <strain evidence="2 3">GS2Y</strain>
    </source>
</reference>
<evidence type="ECO:0000259" key="1">
    <source>
        <dbReference type="SMART" id="SM00460"/>
    </source>
</evidence>
<evidence type="ECO:0000313" key="2">
    <source>
        <dbReference type="EMBL" id="MEN2472158.1"/>
    </source>
</evidence>
<name>A0ABU9WJA7_9BURK</name>
<organism evidence="2 3">
    <name type="scientific">Burkholderia theae</name>
    <dbReference type="NCBI Taxonomy" id="3143496"/>
    <lineage>
        <taxon>Bacteria</taxon>
        <taxon>Pseudomonadati</taxon>
        <taxon>Pseudomonadota</taxon>
        <taxon>Betaproteobacteria</taxon>
        <taxon>Burkholderiales</taxon>
        <taxon>Burkholderiaceae</taxon>
        <taxon>Burkholderia</taxon>
    </lineage>
</organism>
<dbReference type="InterPro" id="IPR002931">
    <property type="entry name" value="Transglutaminase-like"/>
</dbReference>
<accession>A0ABU9WJA7</accession>
<dbReference type="RefSeq" id="WP_343493091.1">
    <property type="nucleotide sequence ID" value="NZ_JBCPYA010000008.1"/>
</dbReference>
<dbReference type="PANTHER" id="PTHR33490">
    <property type="entry name" value="BLR5614 PROTEIN-RELATED"/>
    <property type="match status" value="1"/>
</dbReference>
<dbReference type="EMBL" id="JBCPYA010000008">
    <property type="protein sequence ID" value="MEN2472158.1"/>
    <property type="molecule type" value="Genomic_DNA"/>
</dbReference>
<proteinExistence type="predicted"/>
<dbReference type="Proteomes" id="UP001466933">
    <property type="component" value="Unassembled WGS sequence"/>
</dbReference>
<dbReference type="Pfam" id="PF08379">
    <property type="entry name" value="Bact_transglu_N"/>
    <property type="match status" value="1"/>
</dbReference>
<dbReference type="InterPro" id="IPR013589">
    <property type="entry name" value="Bac_transglu_N"/>
</dbReference>
<dbReference type="SUPFAM" id="SSF54001">
    <property type="entry name" value="Cysteine proteinases"/>
    <property type="match status" value="1"/>
</dbReference>
<evidence type="ECO:0000313" key="3">
    <source>
        <dbReference type="Proteomes" id="UP001466933"/>
    </source>
</evidence>
<gene>
    <name evidence="2" type="ORF">VOI36_19830</name>
</gene>
<dbReference type="SMART" id="SM00460">
    <property type="entry name" value="TGc"/>
    <property type="match status" value="1"/>
</dbReference>
<sequence length="268" mass="29648">MRIGIAHTLRYTFDEPSQQALQRLRLRPASSLGQTVEHWEVLANGKPPELSYTDGFGNGVDLVRHSNDSKEIVIVSRGEVTTHKRKGVLGCTGESTLPWLFLRESPLTRPGDSLTELASALKSTQNCLLMLHELMAVVHDRLEFEPENTDHATDAEYAWINSKRTCRDSAHVFIAVARRLGIPARYTSGYLLDDDHASHATSHAWAEVYVDRLGWVGFDSANNCCPDERYVKLAVGIDARDARPVTSIRSSSGGETLAVEIAVTLPAR</sequence>
<dbReference type="Gene3D" id="3.10.620.30">
    <property type="match status" value="1"/>
</dbReference>
<dbReference type="Pfam" id="PF01841">
    <property type="entry name" value="Transglut_core"/>
    <property type="match status" value="1"/>
</dbReference>
<protein>
    <submittedName>
        <fullName evidence="2">Transglutaminase family protein</fullName>
    </submittedName>
</protein>
<comment type="caution">
    <text evidence="2">The sequence shown here is derived from an EMBL/GenBank/DDBJ whole genome shotgun (WGS) entry which is preliminary data.</text>
</comment>
<dbReference type="InterPro" id="IPR038765">
    <property type="entry name" value="Papain-like_cys_pep_sf"/>
</dbReference>
<dbReference type="PANTHER" id="PTHR33490:SF6">
    <property type="entry name" value="SLL1049 PROTEIN"/>
    <property type="match status" value="1"/>
</dbReference>
<keyword evidence="3" id="KW-1185">Reference proteome</keyword>